<evidence type="ECO:0000313" key="5">
    <source>
        <dbReference type="Proteomes" id="UP000586093"/>
    </source>
</evidence>
<dbReference type="Pfam" id="PF19040">
    <property type="entry name" value="SGNH"/>
    <property type="match status" value="1"/>
</dbReference>
<proteinExistence type="predicted"/>
<dbReference type="InterPro" id="IPR002656">
    <property type="entry name" value="Acyl_transf_3_dom"/>
</dbReference>
<keyword evidence="5" id="KW-1185">Reference proteome</keyword>
<feature type="transmembrane region" description="Helical" evidence="1">
    <location>
        <begin position="221"/>
        <end position="240"/>
    </location>
</feature>
<feature type="transmembrane region" description="Helical" evidence="1">
    <location>
        <begin position="161"/>
        <end position="181"/>
    </location>
</feature>
<dbReference type="Pfam" id="PF01757">
    <property type="entry name" value="Acyl_transf_3"/>
    <property type="match status" value="1"/>
</dbReference>
<evidence type="ECO:0000259" key="3">
    <source>
        <dbReference type="Pfam" id="PF19040"/>
    </source>
</evidence>
<dbReference type="RefSeq" id="WP_182664370.1">
    <property type="nucleotide sequence ID" value="NZ_JACIVI010000003.1"/>
</dbReference>
<evidence type="ECO:0000313" key="4">
    <source>
        <dbReference type="EMBL" id="MBB1162459.1"/>
    </source>
</evidence>
<comment type="caution">
    <text evidence="4">The sequence shown here is derived from an EMBL/GenBank/DDBJ whole genome shotgun (WGS) entry which is preliminary data.</text>
</comment>
<feature type="transmembrane region" description="Helical" evidence="1">
    <location>
        <begin position="312"/>
        <end position="329"/>
    </location>
</feature>
<feature type="domain" description="SGNH" evidence="3">
    <location>
        <begin position="430"/>
        <end position="655"/>
    </location>
</feature>
<keyword evidence="4" id="KW-0808">Transferase</keyword>
<dbReference type="InterPro" id="IPR050879">
    <property type="entry name" value="Acyltransferase_3"/>
</dbReference>
<name>A0A839HSV3_9BURK</name>
<keyword evidence="1" id="KW-1133">Transmembrane helix</keyword>
<reference evidence="4 5" key="1">
    <citation type="submission" date="2020-08" db="EMBL/GenBank/DDBJ databases">
        <title>Aquariorum lacteus gen. nov., sp. nov., a new member of the family Comamonadaceae, isolated from freshwater aquarium.</title>
        <authorList>
            <person name="Chun S.-J."/>
        </authorList>
    </citation>
    <scope>NUCLEOTIDE SEQUENCE [LARGE SCALE GENOMIC DNA]</scope>
    <source>
        <strain evidence="4 5">SJAQ100</strain>
    </source>
</reference>
<dbReference type="GO" id="GO:0009103">
    <property type="term" value="P:lipopolysaccharide biosynthetic process"/>
    <property type="evidence" value="ECO:0007669"/>
    <property type="project" value="TreeGrafter"/>
</dbReference>
<dbReference type="EMBL" id="JACIVI010000003">
    <property type="protein sequence ID" value="MBB1162459.1"/>
    <property type="molecule type" value="Genomic_DNA"/>
</dbReference>
<dbReference type="Proteomes" id="UP000586093">
    <property type="component" value="Unassembled WGS sequence"/>
</dbReference>
<feature type="transmembrane region" description="Helical" evidence="1">
    <location>
        <begin position="72"/>
        <end position="93"/>
    </location>
</feature>
<feature type="transmembrane region" description="Helical" evidence="1">
    <location>
        <begin position="31"/>
        <end position="51"/>
    </location>
</feature>
<feature type="transmembrane region" description="Helical" evidence="1">
    <location>
        <begin position="187"/>
        <end position="209"/>
    </location>
</feature>
<dbReference type="AlphaFoldDB" id="A0A839HSV3"/>
<dbReference type="PANTHER" id="PTHR23028:SF53">
    <property type="entry name" value="ACYL_TRANSF_3 DOMAIN-CONTAINING PROTEIN"/>
    <property type="match status" value="1"/>
</dbReference>
<evidence type="ECO:0000256" key="1">
    <source>
        <dbReference type="SAM" id="Phobius"/>
    </source>
</evidence>
<gene>
    <name evidence="4" type="ORF">H4F90_10750</name>
</gene>
<organism evidence="4 5">
    <name type="scientific">Aquariibacter albus</name>
    <dbReference type="NCBI Taxonomy" id="2759899"/>
    <lineage>
        <taxon>Bacteria</taxon>
        <taxon>Pseudomonadati</taxon>
        <taxon>Pseudomonadota</taxon>
        <taxon>Betaproteobacteria</taxon>
        <taxon>Burkholderiales</taxon>
        <taxon>Sphaerotilaceae</taxon>
        <taxon>Aquariibacter</taxon>
    </lineage>
</organism>
<sequence length="668" mass="75049">MDYRREIDGLRALAVVPVILFHAGFEVFGGGFIGVDVFFVISGYLITSILLKDLERGSFSILDFYERRARRILPALFWMLLVCLPMAWLWLLPGDAKEFSQSLLATSLFASNVFFWQQSGYFHAAAELKPLLHTWSLAVEEQYYVILPLFMLSCWRYGKRWIIGVLGSIAAISMILAEVGSRTHPDAAFYLVPTRGWELLMGALAAFYLSQRERHPVSPAMREGAGWLGIAMIAAAILIYNKTTRFPSIYTLLPTVGALLIILFATQQTRSGRFLGNKAFVGIGLCSYSAYLWHQPLFVFARHAEAVEPGKLAFGGLALLSMLLGWASWRFIETPFRNRERLTRRNLGIFSFVGLVIFACVGGLGSMLAKTYEEYWPTRFPKTQQTFYRNIITTSQGSQNFLAAESGKQNLTACRFNVSELDSKVGRTLLECRATHGPGFLVLGDSHAIDLFGVISSRFNNPFIIGLTSGGCRPHTPHRNCQYAAVKAFVQSHPETFKHIIYEQAGFYLMRDARGNEGARTMFTKIPHDQAVPISGYDKEKIQATLDYLVELAGVTPVTWLLPRLEPHISRRFLIQQGCHYRYGLRPNLADLFDGLEQEINSVAAAHPAPPNFRLLSQNRLMKFVLPDDLANCDAIYWSDGDHLSSAGEIRFGQRLPPDFLNPPNSTH</sequence>
<dbReference type="GO" id="GO:0016747">
    <property type="term" value="F:acyltransferase activity, transferring groups other than amino-acyl groups"/>
    <property type="evidence" value="ECO:0007669"/>
    <property type="project" value="InterPro"/>
</dbReference>
<dbReference type="InterPro" id="IPR043968">
    <property type="entry name" value="SGNH"/>
</dbReference>
<evidence type="ECO:0000259" key="2">
    <source>
        <dbReference type="Pfam" id="PF01757"/>
    </source>
</evidence>
<feature type="transmembrane region" description="Helical" evidence="1">
    <location>
        <begin position="349"/>
        <end position="369"/>
    </location>
</feature>
<keyword evidence="1" id="KW-0472">Membrane</keyword>
<dbReference type="PANTHER" id="PTHR23028">
    <property type="entry name" value="ACETYLTRANSFERASE"/>
    <property type="match status" value="1"/>
</dbReference>
<feature type="transmembrane region" description="Helical" evidence="1">
    <location>
        <begin position="7"/>
        <end position="25"/>
    </location>
</feature>
<keyword evidence="1" id="KW-0812">Transmembrane</keyword>
<keyword evidence="4" id="KW-0012">Acyltransferase</keyword>
<dbReference type="GO" id="GO:0016020">
    <property type="term" value="C:membrane"/>
    <property type="evidence" value="ECO:0007669"/>
    <property type="project" value="TreeGrafter"/>
</dbReference>
<accession>A0A839HSV3</accession>
<feature type="domain" description="Acyltransferase 3" evidence="2">
    <location>
        <begin position="6"/>
        <end position="326"/>
    </location>
</feature>
<protein>
    <submittedName>
        <fullName evidence="4">Acyltransferase</fullName>
    </submittedName>
</protein>
<feature type="transmembrane region" description="Helical" evidence="1">
    <location>
        <begin position="246"/>
        <end position="265"/>
    </location>
</feature>